<dbReference type="InterPro" id="IPR015421">
    <property type="entry name" value="PyrdxlP-dep_Trfase_major"/>
</dbReference>
<sequence>MNIHPKVTPIYQTSVFKFGSLAELEEYYTAPSHNGRYCYSRAENPNTDELVNEVARLEGAAGGGVATGSGLGGLLAAVAATCQAGDHILCPEELYGGSVVLLTQEMTRLGISTDYVPLAELYDLGRWVKPTTRLVLAEVLSNPLLTVLDGPRLAAACREQGVKLLIDSSFTSPILTRPLSWGAAMVWHSATKYLGGHSDVMAGVVVAADEALGHRLRQVGTNLGLTLAPMESWLTVRGLKTLRLRMRQHSENALAVARFLAAHPAVAQVYYPGLETHPGHDLAQAQLLNGLFGGMMSVRLHNDTAEGADAFFQRTQLFPLAPSLAGVASSSSYPLGTSHRGVPGERRQALGITAGLIRLSVGVEEVEELLADLGQALGG</sequence>
<comment type="similarity">
    <text evidence="3">Belongs to the trans-sulfuration enzymes family.</text>
</comment>
<organism evidence="4 5">
    <name type="scientific">Hymenobacter saemangeumensis</name>
    <dbReference type="NCBI Taxonomy" id="1084522"/>
    <lineage>
        <taxon>Bacteria</taxon>
        <taxon>Pseudomonadati</taxon>
        <taxon>Bacteroidota</taxon>
        <taxon>Cytophagia</taxon>
        <taxon>Cytophagales</taxon>
        <taxon>Hymenobacteraceae</taxon>
        <taxon>Hymenobacter</taxon>
    </lineage>
</organism>
<name>A0ABP8I9L5_9BACT</name>
<evidence type="ECO:0000256" key="3">
    <source>
        <dbReference type="RuleBase" id="RU362118"/>
    </source>
</evidence>
<evidence type="ECO:0000313" key="5">
    <source>
        <dbReference type="Proteomes" id="UP001501153"/>
    </source>
</evidence>
<dbReference type="SUPFAM" id="SSF53383">
    <property type="entry name" value="PLP-dependent transferases"/>
    <property type="match status" value="1"/>
</dbReference>
<proteinExistence type="inferred from homology"/>
<dbReference type="EMBL" id="BAABGZ010000015">
    <property type="protein sequence ID" value="GAA4353898.1"/>
    <property type="molecule type" value="Genomic_DNA"/>
</dbReference>
<evidence type="ECO:0000256" key="1">
    <source>
        <dbReference type="ARBA" id="ARBA00001933"/>
    </source>
</evidence>
<comment type="cofactor">
    <cofactor evidence="1 3">
        <name>pyridoxal 5'-phosphate</name>
        <dbReference type="ChEBI" id="CHEBI:597326"/>
    </cofactor>
</comment>
<dbReference type="PANTHER" id="PTHR11808">
    <property type="entry name" value="TRANS-SULFURATION ENZYME FAMILY MEMBER"/>
    <property type="match status" value="1"/>
</dbReference>
<accession>A0ABP8I9L5</accession>
<comment type="caution">
    <text evidence="4">The sequence shown here is derived from an EMBL/GenBank/DDBJ whole genome shotgun (WGS) entry which is preliminary data.</text>
</comment>
<keyword evidence="5" id="KW-1185">Reference proteome</keyword>
<dbReference type="Pfam" id="PF01053">
    <property type="entry name" value="Cys_Met_Meta_PP"/>
    <property type="match status" value="1"/>
</dbReference>
<dbReference type="CDD" id="cd00614">
    <property type="entry name" value="CGS_like"/>
    <property type="match status" value="1"/>
</dbReference>
<dbReference type="Gene3D" id="3.40.640.10">
    <property type="entry name" value="Type I PLP-dependent aspartate aminotransferase-like (Major domain)"/>
    <property type="match status" value="1"/>
</dbReference>
<protein>
    <submittedName>
        <fullName evidence="4">Bifunctional cystathionine gamma-lyase/homocysteine desulfhydrase</fullName>
    </submittedName>
</protein>
<dbReference type="Gene3D" id="3.90.1150.10">
    <property type="entry name" value="Aspartate Aminotransferase, domain 1"/>
    <property type="match status" value="1"/>
</dbReference>
<keyword evidence="2 3" id="KW-0663">Pyridoxal phosphate</keyword>
<dbReference type="InterPro" id="IPR000277">
    <property type="entry name" value="Cys/Met-Metab_PyrdxlP-dep_enz"/>
</dbReference>
<evidence type="ECO:0000313" key="4">
    <source>
        <dbReference type="EMBL" id="GAA4353898.1"/>
    </source>
</evidence>
<dbReference type="RefSeq" id="WP_345235364.1">
    <property type="nucleotide sequence ID" value="NZ_BAABGZ010000015.1"/>
</dbReference>
<evidence type="ECO:0000256" key="2">
    <source>
        <dbReference type="ARBA" id="ARBA00022898"/>
    </source>
</evidence>
<dbReference type="InterPro" id="IPR015424">
    <property type="entry name" value="PyrdxlP-dep_Trfase"/>
</dbReference>
<dbReference type="PIRSF" id="PIRSF001434">
    <property type="entry name" value="CGS"/>
    <property type="match status" value="1"/>
</dbReference>
<gene>
    <name evidence="4" type="ORF">GCM10023185_14940</name>
</gene>
<reference evidence="5" key="1">
    <citation type="journal article" date="2019" name="Int. J. Syst. Evol. Microbiol.">
        <title>The Global Catalogue of Microorganisms (GCM) 10K type strain sequencing project: providing services to taxonomists for standard genome sequencing and annotation.</title>
        <authorList>
            <consortium name="The Broad Institute Genomics Platform"/>
            <consortium name="The Broad Institute Genome Sequencing Center for Infectious Disease"/>
            <person name="Wu L."/>
            <person name="Ma J."/>
        </authorList>
    </citation>
    <scope>NUCLEOTIDE SEQUENCE [LARGE SCALE GENOMIC DNA]</scope>
    <source>
        <strain evidence="5">JCM 17923</strain>
    </source>
</reference>
<dbReference type="Proteomes" id="UP001501153">
    <property type="component" value="Unassembled WGS sequence"/>
</dbReference>
<dbReference type="InterPro" id="IPR015422">
    <property type="entry name" value="PyrdxlP-dep_Trfase_small"/>
</dbReference>